<dbReference type="CDD" id="cd12148">
    <property type="entry name" value="fungal_TF_MHR"/>
    <property type="match status" value="1"/>
</dbReference>
<keyword evidence="9" id="KW-1185">Reference proteome</keyword>
<dbReference type="SUPFAM" id="SSF57701">
    <property type="entry name" value="Zn2/Cys6 DNA-binding domain"/>
    <property type="match status" value="1"/>
</dbReference>
<proteinExistence type="predicted"/>
<dbReference type="GO" id="GO:0000981">
    <property type="term" value="F:DNA-binding transcription factor activity, RNA polymerase II-specific"/>
    <property type="evidence" value="ECO:0007669"/>
    <property type="project" value="InterPro"/>
</dbReference>
<evidence type="ECO:0000256" key="3">
    <source>
        <dbReference type="ARBA" id="ARBA00023125"/>
    </source>
</evidence>
<dbReference type="AlphaFoldDB" id="A0A9W9U838"/>
<evidence type="ECO:0000259" key="7">
    <source>
        <dbReference type="PROSITE" id="PS50048"/>
    </source>
</evidence>
<dbReference type="Pfam" id="PF00172">
    <property type="entry name" value="Zn_clus"/>
    <property type="match status" value="1"/>
</dbReference>
<dbReference type="CDD" id="cd00067">
    <property type="entry name" value="GAL4"/>
    <property type="match status" value="1"/>
</dbReference>
<evidence type="ECO:0000256" key="4">
    <source>
        <dbReference type="ARBA" id="ARBA00023163"/>
    </source>
</evidence>
<evidence type="ECO:0000313" key="9">
    <source>
        <dbReference type="Proteomes" id="UP001147746"/>
    </source>
</evidence>
<dbReference type="InterPro" id="IPR001138">
    <property type="entry name" value="Zn2Cys6_DnaBD"/>
</dbReference>
<protein>
    <recommendedName>
        <fullName evidence="7">Zn(2)-C6 fungal-type domain-containing protein</fullName>
    </recommendedName>
</protein>
<accession>A0A9W9U838</accession>
<dbReference type="GO" id="GO:0003677">
    <property type="term" value="F:DNA binding"/>
    <property type="evidence" value="ECO:0007669"/>
    <property type="project" value="UniProtKB-KW"/>
</dbReference>
<keyword evidence="4" id="KW-0804">Transcription</keyword>
<dbReference type="EMBL" id="JAPZBO010000002">
    <property type="protein sequence ID" value="KAJ5324350.1"/>
    <property type="molecule type" value="Genomic_DNA"/>
</dbReference>
<feature type="compositionally biased region" description="Polar residues" evidence="6">
    <location>
        <begin position="100"/>
        <end position="112"/>
    </location>
</feature>
<feature type="domain" description="Zn(2)-C6 fungal-type" evidence="7">
    <location>
        <begin position="28"/>
        <end position="55"/>
    </location>
</feature>
<comment type="subcellular location">
    <subcellularLocation>
        <location evidence="1">Nucleus</location>
    </subcellularLocation>
</comment>
<feature type="compositionally biased region" description="Basic and acidic residues" evidence="6">
    <location>
        <begin position="133"/>
        <end position="142"/>
    </location>
</feature>
<reference evidence="8" key="1">
    <citation type="submission" date="2022-12" db="EMBL/GenBank/DDBJ databases">
        <authorList>
            <person name="Petersen C."/>
        </authorList>
    </citation>
    <scope>NUCLEOTIDE SEQUENCE</scope>
    <source>
        <strain evidence="8">IBT 21472</strain>
    </source>
</reference>
<name>A0A9W9U838_9EURO</name>
<dbReference type="PANTHER" id="PTHR31001:SF45">
    <property type="entry name" value="ZN(II)2CYS6 TRANSCRIPTION FACTOR (EUROFUNG)"/>
    <property type="match status" value="1"/>
</dbReference>
<evidence type="ECO:0000313" key="8">
    <source>
        <dbReference type="EMBL" id="KAJ5324350.1"/>
    </source>
</evidence>
<dbReference type="Proteomes" id="UP001147746">
    <property type="component" value="Unassembled WGS sequence"/>
</dbReference>
<dbReference type="PANTHER" id="PTHR31001">
    <property type="entry name" value="UNCHARACTERIZED TRANSCRIPTIONAL REGULATORY PROTEIN"/>
    <property type="match status" value="1"/>
</dbReference>
<feature type="region of interest" description="Disordered" evidence="6">
    <location>
        <begin position="93"/>
        <end position="142"/>
    </location>
</feature>
<reference evidence="8" key="2">
    <citation type="journal article" date="2023" name="IMA Fungus">
        <title>Comparative genomic study of the Penicillium genus elucidates a diverse pangenome and 15 lateral gene transfer events.</title>
        <authorList>
            <person name="Petersen C."/>
            <person name="Sorensen T."/>
            <person name="Nielsen M.R."/>
            <person name="Sondergaard T.E."/>
            <person name="Sorensen J.L."/>
            <person name="Fitzpatrick D.A."/>
            <person name="Frisvad J.C."/>
            <person name="Nielsen K.L."/>
        </authorList>
    </citation>
    <scope>NUCLEOTIDE SEQUENCE</scope>
    <source>
        <strain evidence="8">IBT 21472</strain>
    </source>
</reference>
<keyword evidence="3" id="KW-0238">DNA-binding</keyword>
<keyword evidence="2" id="KW-0805">Transcription regulation</keyword>
<dbReference type="PROSITE" id="PS50048">
    <property type="entry name" value="ZN2_CY6_FUNGAL_2"/>
    <property type="match status" value="1"/>
</dbReference>
<dbReference type="GO" id="GO:0005634">
    <property type="term" value="C:nucleus"/>
    <property type="evidence" value="ECO:0007669"/>
    <property type="project" value="UniProtKB-SubCell"/>
</dbReference>
<dbReference type="SMART" id="SM00066">
    <property type="entry name" value="GAL4"/>
    <property type="match status" value="1"/>
</dbReference>
<sequence length="709" mass="80416">MSPDSKLSPQSAPPLASSRSSDSRRSLACVLCQQRKVKCDRKFPCANCLKFKVECIPAALNPRQRKRRFPERELLERIRKYEDLLRRNKVAFDPLHKGASRSNQSPSRTSGHGTDDEQPDSLSLDPSSLSTSEKPKGPREPKNFWHAMTIQGFPQNANDSESSHDEVTQDGLKRAWDQLFADQDNLILFGSRKKAVELSTLHPEPVQLFRLWQIYLDNIDPLLKVTHTTSLQSRLIKAASNLSCISSTLEALMFGIYSIAIMSLTADECQTAFESSREELLTKYQFGCQQALLNCGYLRTGERECLTAFYLFLVSIGRSTDPRSMSSMLGIAIRIAHRIGIHSEAACLKHNPLEAEMARRLWWSFKLFDTRIGELADYRNVALAPAWDCPPLVMNTSSEALFVVVRSELREFVRHAKFHFDFHTPSFASGASDAQQRFNPEDSELNALESMIEDKYLKFCNAENPLHFMTIWTTRSYIAKCRLVEHYSRILESSSEQTERQRDFAVFYAMEMLEGDTKIMTSPLTKGYIWHLNFHFPLPAYIHMLQDFRRRPTHGQAEKAWEAMSDNFEARFDVSRPINNPLFTIFTRLVLPAWEVCQAAIKQSGKSPVPPRIVSYIWNDMAKKPGNSEGTSNNDGKSHDYSKIDDMTMPIPMPIGFDGYGLPYGGGLDGFAGAGPGHNGSIQSDVDVNQLDWALMDWESSGLPNWCSW</sequence>
<dbReference type="InterPro" id="IPR036864">
    <property type="entry name" value="Zn2-C6_fun-type_DNA-bd_sf"/>
</dbReference>
<feature type="compositionally biased region" description="Low complexity" evidence="6">
    <location>
        <begin position="1"/>
        <end position="20"/>
    </location>
</feature>
<organism evidence="8 9">
    <name type="scientific">Penicillium atrosanguineum</name>
    <dbReference type="NCBI Taxonomy" id="1132637"/>
    <lineage>
        <taxon>Eukaryota</taxon>
        <taxon>Fungi</taxon>
        <taxon>Dikarya</taxon>
        <taxon>Ascomycota</taxon>
        <taxon>Pezizomycotina</taxon>
        <taxon>Eurotiomycetes</taxon>
        <taxon>Eurotiomycetidae</taxon>
        <taxon>Eurotiales</taxon>
        <taxon>Aspergillaceae</taxon>
        <taxon>Penicillium</taxon>
    </lineage>
</organism>
<dbReference type="Gene3D" id="4.10.240.10">
    <property type="entry name" value="Zn(2)-C6 fungal-type DNA-binding domain"/>
    <property type="match status" value="1"/>
</dbReference>
<gene>
    <name evidence="8" type="ORF">N7476_002950</name>
</gene>
<evidence type="ECO:0000256" key="2">
    <source>
        <dbReference type="ARBA" id="ARBA00023015"/>
    </source>
</evidence>
<evidence type="ECO:0000256" key="1">
    <source>
        <dbReference type="ARBA" id="ARBA00004123"/>
    </source>
</evidence>
<dbReference type="InterPro" id="IPR050613">
    <property type="entry name" value="Sec_Metabolite_Reg"/>
</dbReference>
<feature type="compositionally biased region" description="Low complexity" evidence="6">
    <location>
        <begin position="120"/>
        <end position="130"/>
    </location>
</feature>
<keyword evidence="5" id="KW-0539">Nucleus</keyword>
<feature type="region of interest" description="Disordered" evidence="6">
    <location>
        <begin position="1"/>
        <end position="25"/>
    </location>
</feature>
<dbReference type="GO" id="GO:0008270">
    <property type="term" value="F:zinc ion binding"/>
    <property type="evidence" value="ECO:0007669"/>
    <property type="project" value="InterPro"/>
</dbReference>
<evidence type="ECO:0000256" key="5">
    <source>
        <dbReference type="ARBA" id="ARBA00023242"/>
    </source>
</evidence>
<comment type="caution">
    <text evidence="8">The sequence shown here is derived from an EMBL/GenBank/DDBJ whole genome shotgun (WGS) entry which is preliminary data.</text>
</comment>
<evidence type="ECO:0000256" key="6">
    <source>
        <dbReference type="SAM" id="MobiDB-lite"/>
    </source>
</evidence>